<evidence type="ECO:0000256" key="1">
    <source>
        <dbReference type="SAM" id="Phobius"/>
    </source>
</evidence>
<evidence type="ECO:0000313" key="3">
    <source>
        <dbReference type="EMBL" id="TCO86250.1"/>
    </source>
</evidence>
<name>A0A4R2LG32_9FIRM</name>
<dbReference type="SUPFAM" id="SSF48317">
    <property type="entry name" value="Acid phosphatase/Vanadium-dependent haloperoxidase"/>
    <property type="match status" value="1"/>
</dbReference>
<reference evidence="3 4" key="1">
    <citation type="submission" date="2019-03" db="EMBL/GenBank/DDBJ databases">
        <title>Genomic Encyclopedia of Type Strains, Phase IV (KMG-IV): sequencing the most valuable type-strain genomes for metagenomic binning, comparative biology and taxonomic classification.</title>
        <authorList>
            <person name="Goeker M."/>
        </authorList>
    </citation>
    <scope>NUCLEOTIDE SEQUENCE [LARGE SCALE GENOMIC DNA]</scope>
    <source>
        <strain evidence="3 4">DSM 28559</strain>
    </source>
</reference>
<feature type="domain" description="Phosphatidic acid phosphatase type 2/haloperoxidase" evidence="2">
    <location>
        <begin position="56"/>
        <end position="157"/>
    </location>
</feature>
<sequence>MSKAQYLHIIRWAEEKPFRKKLLCRLNQFLPFLLAGSYLICLVLCFLVYPVFLVRLILRPAFCFLFVTVLRYILKFRRPYDVYGFVPICGYHPGKNRSFPSRHAASAAIIALEIFHLWSSLGIILIIFALLIGALRILCGNHFVKDVLAAYAIAFLLNIL</sequence>
<dbReference type="Pfam" id="PF01569">
    <property type="entry name" value="PAP2"/>
    <property type="match status" value="1"/>
</dbReference>
<evidence type="ECO:0000259" key="2">
    <source>
        <dbReference type="Pfam" id="PF01569"/>
    </source>
</evidence>
<dbReference type="InterPro" id="IPR036938">
    <property type="entry name" value="PAP2/HPO_sf"/>
</dbReference>
<comment type="caution">
    <text evidence="3">The sequence shown here is derived from an EMBL/GenBank/DDBJ whole genome shotgun (WGS) entry which is preliminary data.</text>
</comment>
<dbReference type="PANTHER" id="PTHR14969">
    <property type="entry name" value="SPHINGOSINE-1-PHOSPHATE PHOSPHOHYDROLASE"/>
    <property type="match status" value="1"/>
</dbReference>
<dbReference type="EMBL" id="SLXA01000001">
    <property type="protein sequence ID" value="TCO86250.1"/>
    <property type="molecule type" value="Genomic_DNA"/>
</dbReference>
<accession>A0A4R2LG32</accession>
<protein>
    <submittedName>
        <fullName evidence="3">PAP2 superfamily protein</fullName>
    </submittedName>
</protein>
<proteinExistence type="predicted"/>
<feature type="transmembrane region" description="Helical" evidence="1">
    <location>
        <begin position="104"/>
        <end position="137"/>
    </location>
</feature>
<feature type="transmembrane region" description="Helical" evidence="1">
    <location>
        <begin position="29"/>
        <end position="51"/>
    </location>
</feature>
<keyword evidence="1" id="KW-0812">Transmembrane</keyword>
<gene>
    <name evidence="3" type="ORF">EV212_10130</name>
</gene>
<dbReference type="CDD" id="cd01610">
    <property type="entry name" value="PAP2_like"/>
    <property type="match status" value="1"/>
</dbReference>
<dbReference type="Proteomes" id="UP000295711">
    <property type="component" value="Unassembled WGS sequence"/>
</dbReference>
<keyword evidence="4" id="KW-1185">Reference proteome</keyword>
<organism evidence="3 4">
    <name type="scientific">Frisingicoccus caecimuris</name>
    <dbReference type="NCBI Taxonomy" id="1796636"/>
    <lineage>
        <taxon>Bacteria</taxon>
        <taxon>Bacillati</taxon>
        <taxon>Bacillota</taxon>
        <taxon>Clostridia</taxon>
        <taxon>Lachnospirales</taxon>
        <taxon>Lachnospiraceae</taxon>
        <taxon>Frisingicoccus</taxon>
    </lineage>
</organism>
<keyword evidence="1" id="KW-1133">Transmembrane helix</keyword>
<dbReference type="AlphaFoldDB" id="A0A4R2LG32"/>
<feature type="transmembrane region" description="Helical" evidence="1">
    <location>
        <begin position="57"/>
        <end position="74"/>
    </location>
</feature>
<dbReference type="InterPro" id="IPR000326">
    <property type="entry name" value="PAP2/HPO"/>
</dbReference>
<dbReference type="RefSeq" id="WP_165873245.1">
    <property type="nucleotide sequence ID" value="NZ_JANKAQ010000005.1"/>
</dbReference>
<keyword evidence="1" id="KW-0472">Membrane</keyword>
<evidence type="ECO:0000313" key="4">
    <source>
        <dbReference type="Proteomes" id="UP000295711"/>
    </source>
</evidence>
<dbReference type="PANTHER" id="PTHR14969:SF13">
    <property type="entry name" value="AT30094P"/>
    <property type="match status" value="1"/>
</dbReference>
<dbReference type="Gene3D" id="1.20.144.10">
    <property type="entry name" value="Phosphatidic acid phosphatase type 2/haloperoxidase"/>
    <property type="match status" value="1"/>
</dbReference>